<protein>
    <submittedName>
        <fullName evidence="2">Dimer_Tnp_hAT domain-containing protein</fullName>
    </submittedName>
</protein>
<evidence type="ECO:0000313" key="2">
    <source>
        <dbReference type="WBParaSite" id="ACAC_0000317401-mRNA-1"/>
    </source>
</evidence>
<organism evidence="1 2">
    <name type="scientific">Angiostrongylus cantonensis</name>
    <name type="common">Rat lungworm</name>
    <dbReference type="NCBI Taxonomy" id="6313"/>
    <lineage>
        <taxon>Eukaryota</taxon>
        <taxon>Metazoa</taxon>
        <taxon>Ecdysozoa</taxon>
        <taxon>Nematoda</taxon>
        <taxon>Chromadorea</taxon>
        <taxon>Rhabditida</taxon>
        <taxon>Rhabditina</taxon>
        <taxon>Rhabditomorpha</taxon>
        <taxon>Strongyloidea</taxon>
        <taxon>Metastrongylidae</taxon>
        <taxon>Angiostrongylus</taxon>
    </lineage>
</organism>
<sequence length="292" mass="32603">LAEAVVNIKHAIEQVTFDGIYRHLSEEQWTQLRGLCNVSALFRQYCNGLMDGECHTVDTVDSLDLGALAGQLKDVITERLAYIIDVNHEEFDGTYIQATALNPQLAVLLSEQQLSYARSAIEQELYSRQPTTPSSLGMDALLASVLSSSPDSLPIYSDLLQQAQRMHQERNSQPMRDRITEAALSSYFDELLSGSPAEALLSPLRSFGNPLQTPLAFWQSCMQRCPMLANLAVELLSIPTATVTASALLSWRASSPFQKPNPIPILSHLDKPENLDRSLLLRFNRNFIYKTY</sequence>
<reference evidence="2" key="2">
    <citation type="submission" date="2017-02" db="UniProtKB">
        <authorList>
            <consortium name="WormBaseParasite"/>
        </authorList>
    </citation>
    <scope>IDENTIFICATION</scope>
</reference>
<reference evidence="1" key="1">
    <citation type="submission" date="2012-09" db="EMBL/GenBank/DDBJ databases">
        <authorList>
            <person name="Martin A.A."/>
        </authorList>
    </citation>
    <scope>NUCLEOTIDE SEQUENCE</scope>
</reference>
<evidence type="ECO:0000313" key="1">
    <source>
        <dbReference type="Proteomes" id="UP000035642"/>
    </source>
</evidence>
<dbReference type="Proteomes" id="UP000035642">
    <property type="component" value="Unassembled WGS sequence"/>
</dbReference>
<dbReference type="WBParaSite" id="ACAC_0000317401-mRNA-1">
    <property type="protein sequence ID" value="ACAC_0000317401-mRNA-1"/>
    <property type="gene ID" value="ACAC_0000317401"/>
</dbReference>
<dbReference type="AlphaFoldDB" id="A0A0K0CZK9"/>
<name>A0A0K0CZK9_ANGCA</name>
<proteinExistence type="predicted"/>
<dbReference type="STRING" id="6313.A0A0K0CZK9"/>
<keyword evidence="1" id="KW-1185">Reference proteome</keyword>
<accession>A0A0K0CZK9</accession>